<keyword evidence="6" id="KW-1185">Reference proteome</keyword>
<dbReference type="PROSITE" id="PS50893">
    <property type="entry name" value="ABC_TRANSPORTER_2"/>
    <property type="match status" value="1"/>
</dbReference>
<evidence type="ECO:0000256" key="3">
    <source>
        <dbReference type="ARBA" id="ARBA00022840"/>
    </source>
</evidence>
<dbReference type="EMBL" id="QJJR01000023">
    <property type="protein sequence ID" value="PXW86100.1"/>
    <property type="molecule type" value="Genomic_DNA"/>
</dbReference>
<dbReference type="PANTHER" id="PTHR42788">
    <property type="entry name" value="TAURINE IMPORT ATP-BINDING PROTEIN-RELATED"/>
    <property type="match status" value="1"/>
</dbReference>
<dbReference type="InterPro" id="IPR027417">
    <property type="entry name" value="P-loop_NTPase"/>
</dbReference>
<dbReference type="CDD" id="cd03293">
    <property type="entry name" value="ABC_NrtD_SsuB_transporters"/>
    <property type="match status" value="1"/>
</dbReference>
<comment type="caution">
    <text evidence="5">The sequence shown here is derived from an EMBL/GenBank/DDBJ whole genome shotgun (WGS) entry which is preliminary data.</text>
</comment>
<dbReference type="AlphaFoldDB" id="A0A2V3VWZ2"/>
<reference evidence="5 6" key="1">
    <citation type="submission" date="2018-05" db="EMBL/GenBank/DDBJ databases">
        <title>Genomic Encyclopedia of Type Strains, Phase IV (KMG-IV): sequencing the most valuable type-strain genomes for metagenomic binning, comparative biology and taxonomic classification.</title>
        <authorList>
            <person name="Goeker M."/>
        </authorList>
    </citation>
    <scope>NUCLEOTIDE SEQUENCE [LARGE SCALE GENOMIC DNA]</scope>
    <source>
        <strain evidence="5 6">DSM 22440</strain>
    </source>
</reference>
<dbReference type="Pfam" id="PF00005">
    <property type="entry name" value="ABC_tran"/>
    <property type="match status" value="1"/>
</dbReference>
<proteinExistence type="predicted"/>
<dbReference type="SMART" id="SM00382">
    <property type="entry name" value="AAA"/>
    <property type="match status" value="1"/>
</dbReference>
<dbReference type="Gene3D" id="3.40.50.300">
    <property type="entry name" value="P-loop containing nucleotide triphosphate hydrolases"/>
    <property type="match status" value="1"/>
</dbReference>
<sequence>MSELVVEKISKLYQGEPILSEVSFSVKDGEFVALLGPSGSGKSTLFHLIGGISKPEQGAFYLDGINITGQRGAISYTPQSPSLFPWRTIIDNVVLGLEIHAKPDYDRARTMLQKAGLSGYEEAYPHQLSGGMQQRVAFVRALLSPQDFICLDEPFSALDEFTRLEMQKWLLTIWEENRQSVLFVTHNIEEALFLSDRVIVLSSKPAQIKKEFVVPFERPRREELLLSEEFLKWKKAIYQELQGNHDERHH</sequence>
<dbReference type="SUPFAM" id="SSF52540">
    <property type="entry name" value="P-loop containing nucleoside triphosphate hydrolases"/>
    <property type="match status" value="1"/>
</dbReference>
<keyword evidence="3" id="KW-0067">ATP-binding</keyword>
<dbReference type="InterPro" id="IPR017871">
    <property type="entry name" value="ABC_transporter-like_CS"/>
</dbReference>
<evidence type="ECO:0000313" key="5">
    <source>
        <dbReference type="EMBL" id="PXW86100.1"/>
    </source>
</evidence>
<evidence type="ECO:0000256" key="1">
    <source>
        <dbReference type="ARBA" id="ARBA00022448"/>
    </source>
</evidence>
<accession>A0A2V3VWZ2</accession>
<evidence type="ECO:0000313" key="6">
    <source>
        <dbReference type="Proteomes" id="UP000247922"/>
    </source>
</evidence>
<name>A0A2V3VWZ2_9BACI</name>
<dbReference type="InterPro" id="IPR003439">
    <property type="entry name" value="ABC_transporter-like_ATP-bd"/>
</dbReference>
<dbReference type="GO" id="GO:0005524">
    <property type="term" value="F:ATP binding"/>
    <property type="evidence" value="ECO:0007669"/>
    <property type="project" value="UniProtKB-KW"/>
</dbReference>
<dbReference type="OrthoDB" id="9802264at2"/>
<dbReference type="GO" id="GO:0016887">
    <property type="term" value="F:ATP hydrolysis activity"/>
    <property type="evidence" value="ECO:0007669"/>
    <property type="project" value="InterPro"/>
</dbReference>
<evidence type="ECO:0000259" key="4">
    <source>
        <dbReference type="PROSITE" id="PS50893"/>
    </source>
</evidence>
<keyword evidence="1" id="KW-0813">Transport</keyword>
<dbReference type="Proteomes" id="UP000247922">
    <property type="component" value="Unassembled WGS sequence"/>
</dbReference>
<dbReference type="InterPro" id="IPR050166">
    <property type="entry name" value="ABC_transporter_ATP-bind"/>
</dbReference>
<keyword evidence="2" id="KW-0547">Nucleotide-binding</keyword>
<dbReference type="RefSeq" id="WP_110252260.1">
    <property type="nucleotide sequence ID" value="NZ_QJJR01000023.1"/>
</dbReference>
<dbReference type="PROSITE" id="PS00211">
    <property type="entry name" value="ABC_TRANSPORTER_1"/>
    <property type="match status" value="1"/>
</dbReference>
<gene>
    <name evidence="5" type="ORF">DES38_12322</name>
</gene>
<dbReference type="InterPro" id="IPR003593">
    <property type="entry name" value="AAA+_ATPase"/>
</dbReference>
<evidence type="ECO:0000256" key="2">
    <source>
        <dbReference type="ARBA" id="ARBA00022741"/>
    </source>
</evidence>
<dbReference type="PANTHER" id="PTHR42788:SF2">
    <property type="entry name" value="ABC TRANSPORTER ATP-BINDING PROTEIN"/>
    <property type="match status" value="1"/>
</dbReference>
<protein>
    <submittedName>
        <fullName evidence="5">ABC-type nitrate/sulfonate/bicarbonate transport system ATPase subunit</fullName>
    </submittedName>
</protein>
<organism evidence="5 6">
    <name type="scientific">Streptohalobacillus salinus</name>
    <dbReference type="NCBI Taxonomy" id="621096"/>
    <lineage>
        <taxon>Bacteria</taxon>
        <taxon>Bacillati</taxon>
        <taxon>Bacillota</taxon>
        <taxon>Bacilli</taxon>
        <taxon>Bacillales</taxon>
        <taxon>Bacillaceae</taxon>
        <taxon>Streptohalobacillus</taxon>
    </lineage>
</organism>
<feature type="domain" description="ABC transporter" evidence="4">
    <location>
        <begin position="4"/>
        <end position="228"/>
    </location>
</feature>